<feature type="compositionally biased region" description="Pro residues" evidence="1">
    <location>
        <begin position="363"/>
        <end position="373"/>
    </location>
</feature>
<gene>
    <name evidence="2" type="ORF">Agub_g15038</name>
</gene>
<organism evidence="2 3">
    <name type="scientific">Astrephomene gubernaculifera</name>
    <dbReference type="NCBI Taxonomy" id="47775"/>
    <lineage>
        <taxon>Eukaryota</taxon>
        <taxon>Viridiplantae</taxon>
        <taxon>Chlorophyta</taxon>
        <taxon>core chlorophytes</taxon>
        <taxon>Chlorophyceae</taxon>
        <taxon>CS clade</taxon>
        <taxon>Chlamydomonadales</taxon>
        <taxon>Astrephomenaceae</taxon>
        <taxon>Astrephomene</taxon>
    </lineage>
</organism>
<protein>
    <submittedName>
        <fullName evidence="2">Uncharacterized protein</fullName>
    </submittedName>
</protein>
<sequence length="727" mass="74261">MGCGASRAAQVAAATLTIIPRVEKEYDDGSLECVQLRRLGISAYDQFFSDFEVTVNRVIDLSNALQDAVQDVKASLAQAASLDPAHALELEVTTDGVRSVPQLLLTVSHADDSSRPLPLELRHLLASRPAAAEADQALAEATDALTTALQSHANSFPVRLSYDQAKQHLHLHPAPGSLPPLHQRLMGGRMSSITGGCSVSNGNDNGNCTNIASPRSSCNGSGTPLMRVLHQLTDRVNEAIAALHRAAPGLRIRARVLPPQVPGAPTFAWRLLLLRQESAAPSETTTHTTATITTTTAARLVAPVRKELAGPLHVASLYGSDDVLDAASTVAELAVAVGAATAALPAVRLHTQAGRRLVAVTSSPPPPPAPPPAATSSTTTTAAAAVAPTEAADSAAATATAATDEPMQGCSRGSSTAGHGGVVTPRNSGPPSQLSGASTSSVAPDAGAQAEEAAAVLRRAVSSANHAVFRLRKCAAAAASSVAASSTPSVPAGAASRNASSNQGHDIADVIAEAVRHVVDAAIRTARQAAADVAHVSDQRVHGGESLSVADIMRVLDPGLTAAMVSDPEYGSGGGGDGCTEELTSYGCDWNWEWRVEPGVGGLAFPGCLPARVWTLYDTVNAAVTSARVASAALPRMQRELGAAVGAAEEVFSANEERLRAQEGGGGLMAAGRLRAALDRNANTIAASPALVAPLLAAVQWVRSGLQRAAEEVREAHGLGGAVMGAG</sequence>
<proteinExistence type="predicted"/>
<dbReference type="Proteomes" id="UP001054857">
    <property type="component" value="Unassembled WGS sequence"/>
</dbReference>
<comment type="caution">
    <text evidence="2">The sequence shown here is derived from an EMBL/GenBank/DDBJ whole genome shotgun (WGS) entry which is preliminary data.</text>
</comment>
<reference evidence="2 3" key="1">
    <citation type="journal article" date="2021" name="Sci. Rep.">
        <title>Genome sequencing of the multicellular alga Astrephomene provides insights into convergent evolution of germ-soma differentiation.</title>
        <authorList>
            <person name="Yamashita S."/>
            <person name="Yamamoto K."/>
            <person name="Matsuzaki R."/>
            <person name="Suzuki S."/>
            <person name="Yamaguchi H."/>
            <person name="Hirooka S."/>
            <person name="Minakuchi Y."/>
            <person name="Miyagishima S."/>
            <person name="Kawachi M."/>
            <person name="Toyoda A."/>
            <person name="Nozaki H."/>
        </authorList>
    </citation>
    <scope>NUCLEOTIDE SEQUENCE [LARGE SCALE GENOMIC DNA]</scope>
    <source>
        <strain evidence="2 3">NIES-4017</strain>
    </source>
</reference>
<keyword evidence="3" id="KW-1185">Reference proteome</keyword>
<feature type="compositionally biased region" description="Polar residues" evidence="1">
    <location>
        <begin position="425"/>
        <end position="442"/>
    </location>
</feature>
<dbReference type="AlphaFoldDB" id="A0AAD3E2K2"/>
<evidence type="ECO:0000256" key="1">
    <source>
        <dbReference type="SAM" id="MobiDB-lite"/>
    </source>
</evidence>
<evidence type="ECO:0000313" key="3">
    <source>
        <dbReference type="Proteomes" id="UP001054857"/>
    </source>
</evidence>
<feature type="non-terminal residue" evidence="2">
    <location>
        <position position="727"/>
    </location>
</feature>
<name>A0AAD3E2K2_9CHLO</name>
<dbReference type="EMBL" id="BMAR01000065">
    <property type="protein sequence ID" value="GFR52469.1"/>
    <property type="molecule type" value="Genomic_DNA"/>
</dbReference>
<feature type="region of interest" description="Disordered" evidence="1">
    <location>
        <begin position="359"/>
        <end position="446"/>
    </location>
</feature>
<evidence type="ECO:0000313" key="2">
    <source>
        <dbReference type="EMBL" id="GFR52469.1"/>
    </source>
</evidence>
<accession>A0AAD3E2K2</accession>
<feature type="compositionally biased region" description="Low complexity" evidence="1">
    <location>
        <begin position="374"/>
        <end position="406"/>
    </location>
</feature>